<comment type="caution">
    <text evidence="3">The sequence shown here is derived from an EMBL/GenBank/DDBJ whole genome shotgun (WGS) entry which is preliminary data.</text>
</comment>
<dbReference type="Pfam" id="PF01547">
    <property type="entry name" value="SBP_bac_1"/>
    <property type="match status" value="1"/>
</dbReference>
<dbReference type="EMBL" id="BMZC01000010">
    <property type="protein sequence ID" value="GGZ72489.1"/>
    <property type="molecule type" value="Genomic_DNA"/>
</dbReference>
<dbReference type="Gene3D" id="3.40.190.10">
    <property type="entry name" value="Periplasmic binding protein-like II"/>
    <property type="match status" value="2"/>
</dbReference>
<reference evidence="3" key="1">
    <citation type="journal article" date="2014" name="Int. J. Syst. Evol. Microbiol.">
        <title>Complete genome sequence of Corynebacterium casei LMG S-19264T (=DSM 44701T), isolated from a smear-ripened cheese.</title>
        <authorList>
            <consortium name="US DOE Joint Genome Institute (JGI-PGF)"/>
            <person name="Walter F."/>
            <person name="Albersmeier A."/>
            <person name="Kalinowski J."/>
            <person name="Ruckert C."/>
        </authorList>
    </citation>
    <scope>NUCLEOTIDE SEQUENCE</scope>
    <source>
        <strain evidence="3">KCTC 32337</strain>
    </source>
</reference>
<dbReference type="InterPro" id="IPR006059">
    <property type="entry name" value="SBP"/>
</dbReference>
<evidence type="ECO:0000313" key="4">
    <source>
        <dbReference type="Proteomes" id="UP000622604"/>
    </source>
</evidence>
<accession>A0A8H9IF17</accession>
<dbReference type="InterPro" id="IPR050490">
    <property type="entry name" value="Bact_solute-bd_prot1"/>
</dbReference>
<comment type="subcellular location">
    <subcellularLocation>
        <location evidence="1">Periplasm</location>
    </subcellularLocation>
</comment>
<dbReference type="PANTHER" id="PTHR43649">
    <property type="entry name" value="ARABINOSE-BINDING PROTEIN-RELATED"/>
    <property type="match status" value="1"/>
</dbReference>
<evidence type="ECO:0000313" key="3">
    <source>
        <dbReference type="EMBL" id="GGZ72489.1"/>
    </source>
</evidence>
<evidence type="ECO:0000256" key="1">
    <source>
        <dbReference type="ARBA" id="ARBA00004418"/>
    </source>
</evidence>
<dbReference type="PANTHER" id="PTHR43649:SF14">
    <property type="entry name" value="BLR3389 PROTEIN"/>
    <property type="match status" value="1"/>
</dbReference>
<organism evidence="3 4">
    <name type="scientific">Paraglaciecola chathamensis</name>
    <dbReference type="NCBI Taxonomy" id="368405"/>
    <lineage>
        <taxon>Bacteria</taxon>
        <taxon>Pseudomonadati</taxon>
        <taxon>Pseudomonadota</taxon>
        <taxon>Gammaproteobacteria</taxon>
        <taxon>Alteromonadales</taxon>
        <taxon>Alteromonadaceae</taxon>
        <taxon>Paraglaciecola</taxon>
    </lineage>
</organism>
<proteinExistence type="inferred from homology"/>
<dbReference type="AlphaFoldDB" id="A0A8H9IF17"/>
<gene>
    <name evidence="3" type="ORF">GCM10011274_33490</name>
</gene>
<reference evidence="3" key="2">
    <citation type="submission" date="2020-09" db="EMBL/GenBank/DDBJ databases">
        <authorList>
            <person name="Sun Q."/>
            <person name="Kim S."/>
        </authorList>
    </citation>
    <scope>NUCLEOTIDE SEQUENCE</scope>
    <source>
        <strain evidence="3">KCTC 32337</strain>
    </source>
</reference>
<dbReference type="SUPFAM" id="SSF53850">
    <property type="entry name" value="Periplasmic binding protein-like II"/>
    <property type="match status" value="1"/>
</dbReference>
<protein>
    <submittedName>
        <fullName evidence="3">ABC transporter substrate-binding protein</fullName>
    </submittedName>
</protein>
<comment type="similarity">
    <text evidence="2">Belongs to the bacterial solute-binding protein 1 family.</text>
</comment>
<dbReference type="RefSeq" id="WP_191866668.1">
    <property type="nucleotide sequence ID" value="NZ_BMZC01000010.1"/>
</dbReference>
<sequence length="411" mass="47036">MRFFSLVLLLIAILLPQKALARETLNIGLLIANKSQRAAYNQLAVQFEKAYPHLAVNYIVQDDKRYKHSIDVWLKKKKGLDVLYWQAGNRLKQFASMNLLEPLDSLWLEQNWRDNFPSNLQNTLQHDGQIYALPYAFYQWGIYYKKSLFAKLNLNAPKTWSAFLNVCDVLKQNAIAPIVIGGKDSWSVAAWFDNFNLRINGLDFHQQLMSGNVSYTDDRVIQVFNAWKKLIDLEHVVFTADNKNWQDALPYIYHDIAGMTLLGTFAEHHIAKLRSDDIGFFRFPQIVPSMPFYEETPIEVFVIPQNAQHKEGARLFLAFVGQHEVQAQLNLALGYDSAHLYATKHHLYPSVTSAEISSSNSGIAQYFDRDTNKAMSLRGVKIMSEFLSDPNVALATSELEKVRLSTRAQTP</sequence>
<dbReference type="GO" id="GO:0042597">
    <property type="term" value="C:periplasmic space"/>
    <property type="evidence" value="ECO:0007669"/>
    <property type="project" value="UniProtKB-SubCell"/>
</dbReference>
<evidence type="ECO:0000256" key="2">
    <source>
        <dbReference type="ARBA" id="ARBA00008520"/>
    </source>
</evidence>
<name>A0A8H9IF17_9ALTE</name>
<dbReference type="Proteomes" id="UP000622604">
    <property type="component" value="Unassembled WGS sequence"/>
</dbReference>